<evidence type="ECO:0000313" key="4">
    <source>
        <dbReference type="Proteomes" id="UP000886884"/>
    </source>
</evidence>
<protein>
    <submittedName>
        <fullName evidence="3">FHA domain-containing protein</fullName>
    </submittedName>
</protein>
<dbReference type="Pfam" id="PF00498">
    <property type="entry name" value="FHA"/>
    <property type="match status" value="1"/>
</dbReference>
<comment type="caution">
    <text evidence="3">The sequence shown here is derived from an EMBL/GenBank/DDBJ whole genome shotgun (WGS) entry which is preliminary data.</text>
</comment>
<organism evidence="3 4">
    <name type="scientific">Candidatus Ornithocaccomicrobium faecavium</name>
    <dbReference type="NCBI Taxonomy" id="2840890"/>
    <lineage>
        <taxon>Bacteria</taxon>
        <taxon>Bacillati</taxon>
        <taxon>Bacillota</taxon>
        <taxon>Clostridia</taxon>
        <taxon>Candidatus Ornithocaccomicrobium</taxon>
    </lineage>
</organism>
<dbReference type="InterPro" id="IPR036365">
    <property type="entry name" value="PGBD-like_sf"/>
</dbReference>
<dbReference type="InterPro" id="IPR036366">
    <property type="entry name" value="PGBDSf"/>
</dbReference>
<dbReference type="SMART" id="SM00240">
    <property type="entry name" value="FHA"/>
    <property type="match status" value="1"/>
</dbReference>
<feature type="transmembrane region" description="Helical" evidence="1">
    <location>
        <begin position="246"/>
        <end position="267"/>
    </location>
</feature>
<accession>A0A9D1P551</accession>
<dbReference type="EMBL" id="DVOT01000047">
    <property type="protein sequence ID" value="HIV26808.1"/>
    <property type="molecule type" value="Genomic_DNA"/>
</dbReference>
<name>A0A9D1P551_9FIRM</name>
<dbReference type="CDD" id="cd00060">
    <property type="entry name" value="FHA"/>
    <property type="match status" value="1"/>
</dbReference>
<dbReference type="InterPro" id="IPR002477">
    <property type="entry name" value="Peptidoglycan-bd-like"/>
</dbReference>
<dbReference type="SUPFAM" id="SSF47090">
    <property type="entry name" value="PGBD-like"/>
    <property type="match status" value="1"/>
</dbReference>
<evidence type="ECO:0000256" key="1">
    <source>
        <dbReference type="SAM" id="Phobius"/>
    </source>
</evidence>
<dbReference type="Gene3D" id="1.10.101.10">
    <property type="entry name" value="PGBD-like superfamily/PGBD"/>
    <property type="match status" value="1"/>
</dbReference>
<dbReference type="Pfam" id="PF01471">
    <property type="entry name" value="PG_binding_1"/>
    <property type="match status" value="1"/>
</dbReference>
<keyword evidence="1" id="KW-0812">Transmembrane</keyword>
<dbReference type="PROSITE" id="PS50006">
    <property type="entry name" value="FHA_DOMAIN"/>
    <property type="match status" value="1"/>
</dbReference>
<keyword evidence="1" id="KW-0472">Membrane</keyword>
<gene>
    <name evidence="3" type="ORF">IAA64_02470</name>
</gene>
<sequence length="380" mass="42248">MYARELRRIWQAVPAILLVALLLGNMVGLAEGEEQEFASEYGIKYLITDSESMIPVDIINFKARLRELGFYVAGVDDATLQSRQLDDLTMAAVREVCRLNPELAYHERGVSNLMYWWVMGEGGFGADLKTPLDDRYRRLHLGEQGSEVTEIQNRLEKLGYGAAGFEFTPGVYDEALQGAMELFARSNNLSVDAGDEITVELQERLFSEDAVAYVPQAGGAALGATERILQYFSAKSTVLGLSLPNGVLWAIGFVLVCVIVILLFKLFSPEEKGAKADAIKPGEICFTIEYGGESCVYRDTLKHYVRIGRATDQFPLNLADTGISRKHCEIYSKEGKLFLRDFSRNGTKVNGAICRHAEQILHSGDVLGVGNHKITLRYER</sequence>
<dbReference type="InterPro" id="IPR000253">
    <property type="entry name" value="FHA_dom"/>
</dbReference>
<evidence type="ECO:0000259" key="2">
    <source>
        <dbReference type="PROSITE" id="PS50006"/>
    </source>
</evidence>
<dbReference type="AlphaFoldDB" id="A0A9D1P551"/>
<keyword evidence="1" id="KW-1133">Transmembrane helix</keyword>
<reference evidence="3" key="2">
    <citation type="journal article" date="2021" name="PeerJ">
        <title>Extensive microbial diversity within the chicken gut microbiome revealed by metagenomics and culture.</title>
        <authorList>
            <person name="Gilroy R."/>
            <person name="Ravi A."/>
            <person name="Getino M."/>
            <person name="Pursley I."/>
            <person name="Horton D.L."/>
            <person name="Alikhan N.F."/>
            <person name="Baker D."/>
            <person name="Gharbi K."/>
            <person name="Hall N."/>
            <person name="Watson M."/>
            <person name="Adriaenssens E.M."/>
            <person name="Foster-Nyarko E."/>
            <person name="Jarju S."/>
            <person name="Secka A."/>
            <person name="Antonio M."/>
            <person name="Oren A."/>
            <person name="Chaudhuri R.R."/>
            <person name="La Ragione R."/>
            <person name="Hildebrand F."/>
            <person name="Pallen M.J."/>
        </authorList>
    </citation>
    <scope>NUCLEOTIDE SEQUENCE</scope>
    <source>
        <strain evidence="3">CHK183-6373</strain>
    </source>
</reference>
<evidence type="ECO:0000313" key="3">
    <source>
        <dbReference type="EMBL" id="HIV26808.1"/>
    </source>
</evidence>
<dbReference type="SUPFAM" id="SSF49879">
    <property type="entry name" value="SMAD/FHA domain"/>
    <property type="match status" value="1"/>
</dbReference>
<reference evidence="3" key="1">
    <citation type="submission" date="2020-10" db="EMBL/GenBank/DDBJ databases">
        <authorList>
            <person name="Gilroy R."/>
        </authorList>
    </citation>
    <scope>NUCLEOTIDE SEQUENCE</scope>
    <source>
        <strain evidence="3">CHK183-6373</strain>
    </source>
</reference>
<dbReference type="Proteomes" id="UP000886884">
    <property type="component" value="Unassembled WGS sequence"/>
</dbReference>
<feature type="domain" description="FHA" evidence="2">
    <location>
        <begin position="305"/>
        <end position="354"/>
    </location>
</feature>
<proteinExistence type="predicted"/>
<dbReference type="Gene3D" id="2.60.200.20">
    <property type="match status" value="1"/>
</dbReference>
<dbReference type="InterPro" id="IPR008984">
    <property type="entry name" value="SMAD_FHA_dom_sf"/>
</dbReference>